<sequence length="323" mass="36023">MRSFLNSSEPTYSSSSSSSSSLTSSSISRLSSTSPATSSAALAVVPTFRVHPSLSRLAILATKSTTIPSSYSSTTYPPKHFRSRFRNYYSNSEPTFSDSDENGDYSDVSDSETIFDDGGGLCIQIEKLGTNSRRIYSRIGIDAPLQAVWNILTDYERLADFIPGLAISQILFKIGNHARLFQIKVNCTISTISQLNCLILICFNMVGEQNLAFGFKFNAKGTIDCYENDLERLPFGKRRVIKFKMIEGDFELFEGEWSIEQFGEDDDSFQDQEVHSTLSYSVDVKPKLLLPVRLLEGRLCSEIKANLMCIREEVHKTSSTTTS</sequence>
<comment type="caution">
    <text evidence="3">The sequence shown here is derived from an EMBL/GenBank/DDBJ whole genome shotgun (WGS) entry which is preliminary data.</text>
</comment>
<dbReference type="AlphaFoldDB" id="A0A5D3BTD7"/>
<feature type="domain" description="Coenzyme Q-binding protein COQ10 START" evidence="2">
    <location>
        <begin position="141"/>
        <end position="304"/>
    </location>
</feature>
<dbReference type="SUPFAM" id="SSF55961">
    <property type="entry name" value="Bet v1-like"/>
    <property type="match status" value="1"/>
</dbReference>
<dbReference type="Pfam" id="PF03364">
    <property type="entry name" value="Polyketide_cyc"/>
    <property type="match status" value="1"/>
</dbReference>
<dbReference type="PANTHER" id="PTHR34060:SF1">
    <property type="entry name" value="POLYKETIDE CYCLASE _ DEHYDRASE AND LIPID TRANSPORT PROTEIN"/>
    <property type="match status" value="1"/>
</dbReference>
<reference evidence="3 4" key="1">
    <citation type="submission" date="2019-08" db="EMBL/GenBank/DDBJ databases">
        <title>Draft genome sequences of two oriental melons (Cucumis melo L. var makuwa).</title>
        <authorList>
            <person name="Kwon S.-Y."/>
        </authorList>
    </citation>
    <scope>NUCLEOTIDE SEQUENCE [LARGE SCALE GENOMIC DNA]</scope>
    <source>
        <strain evidence="4">cv. Chang Bougi</strain>
        <tissue evidence="3">Leaf</tissue>
    </source>
</reference>
<evidence type="ECO:0000256" key="1">
    <source>
        <dbReference type="SAM" id="MobiDB-lite"/>
    </source>
</evidence>
<name>A0A5D3BTD7_CUCMM</name>
<evidence type="ECO:0000259" key="2">
    <source>
        <dbReference type="Pfam" id="PF03364"/>
    </source>
</evidence>
<dbReference type="PANTHER" id="PTHR34060">
    <property type="entry name" value="POLYKETIDE CYCLASE / DEHYDRASE AND LIPID TRANSPORT PROTEIN"/>
    <property type="match status" value="1"/>
</dbReference>
<dbReference type="Proteomes" id="UP000321947">
    <property type="component" value="Unassembled WGS sequence"/>
</dbReference>
<proteinExistence type="predicted"/>
<protein>
    <submittedName>
        <fullName evidence="3">Putative Polyketide cyclase / dehydrase and lipid transport protein</fullName>
    </submittedName>
</protein>
<dbReference type="InterPro" id="IPR023393">
    <property type="entry name" value="START-like_dom_sf"/>
</dbReference>
<feature type="region of interest" description="Disordered" evidence="1">
    <location>
        <begin position="1"/>
        <end position="33"/>
    </location>
</feature>
<dbReference type="Gene3D" id="3.30.530.20">
    <property type="match status" value="1"/>
</dbReference>
<gene>
    <name evidence="3" type="ORF">E5676_scaffold46G00800</name>
</gene>
<evidence type="ECO:0000313" key="3">
    <source>
        <dbReference type="EMBL" id="TYK02991.1"/>
    </source>
</evidence>
<dbReference type="InterPro" id="IPR005031">
    <property type="entry name" value="COQ10_START"/>
</dbReference>
<organism evidence="3 4">
    <name type="scientific">Cucumis melo var. makuwa</name>
    <name type="common">Oriental melon</name>
    <dbReference type="NCBI Taxonomy" id="1194695"/>
    <lineage>
        <taxon>Eukaryota</taxon>
        <taxon>Viridiplantae</taxon>
        <taxon>Streptophyta</taxon>
        <taxon>Embryophyta</taxon>
        <taxon>Tracheophyta</taxon>
        <taxon>Spermatophyta</taxon>
        <taxon>Magnoliopsida</taxon>
        <taxon>eudicotyledons</taxon>
        <taxon>Gunneridae</taxon>
        <taxon>Pentapetalae</taxon>
        <taxon>rosids</taxon>
        <taxon>fabids</taxon>
        <taxon>Cucurbitales</taxon>
        <taxon>Cucurbitaceae</taxon>
        <taxon>Benincaseae</taxon>
        <taxon>Cucumis</taxon>
    </lineage>
</organism>
<accession>A0A5D3BTD7</accession>
<evidence type="ECO:0000313" key="4">
    <source>
        <dbReference type="Proteomes" id="UP000321947"/>
    </source>
</evidence>
<dbReference type="EMBL" id="SSTD01015300">
    <property type="protein sequence ID" value="TYK02991.1"/>
    <property type="molecule type" value="Genomic_DNA"/>
</dbReference>